<dbReference type="Proteomes" id="UP001432322">
    <property type="component" value="Unassembled WGS sequence"/>
</dbReference>
<sequence>LLPSTSAAATAVDMTQYNGSSSSLRSDSLKRPLPSSEITNFHIHSSLHSSSSPKRRLVTTPVDDEHLNHP</sequence>
<evidence type="ECO:0000313" key="3">
    <source>
        <dbReference type="Proteomes" id="UP001432322"/>
    </source>
</evidence>
<comment type="caution">
    <text evidence="2">The sequence shown here is derived from an EMBL/GenBank/DDBJ whole genome shotgun (WGS) entry which is preliminary data.</text>
</comment>
<feature type="region of interest" description="Disordered" evidence="1">
    <location>
        <begin position="44"/>
        <end position="70"/>
    </location>
</feature>
<evidence type="ECO:0000256" key="1">
    <source>
        <dbReference type="SAM" id="MobiDB-lite"/>
    </source>
</evidence>
<evidence type="ECO:0000313" key="2">
    <source>
        <dbReference type="EMBL" id="GMT32866.1"/>
    </source>
</evidence>
<keyword evidence="3" id="KW-1185">Reference proteome</keyword>
<gene>
    <name evidence="2" type="ORF">PFISCL1PPCAC_24163</name>
</gene>
<feature type="non-terminal residue" evidence="2">
    <location>
        <position position="1"/>
    </location>
</feature>
<name>A0AAV5WKS2_9BILA</name>
<organism evidence="2 3">
    <name type="scientific">Pristionchus fissidentatus</name>
    <dbReference type="NCBI Taxonomy" id="1538716"/>
    <lineage>
        <taxon>Eukaryota</taxon>
        <taxon>Metazoa</taxon>
        <taxon>Ecdysozoa</taxon>
        <taxon>Nematoda</taxon>
        <taxon>Chromadorea</taxon>
        <taxon>Rhabditida</taxon>
        <taxon>Rhabditina</taxon>
        <taxon>Diplogasteromorpha</taxon>
        <taxon>Diplogasteroidea</taxon>
        <taxon>Neodiplogasteridae</taxon>
        <taxon>Pristionchus</taxon>
    </lineage>
</organism>
<dbReference type="AlphaFoldDB" id="A0AAV5WKS2"/>
<reference evidence="2" key="1">
    <citation type="submission" date="2023-10" db="EMBL/GenBank/DDBJ databases">
        <title>Genome assembly of Pristionchus species.</title>
        <authorList>
            <person name="Yoshida K."/>
            <person name="Sommer R.J."/>
        </authorList>
    </citation>
    <scope>NUCLEOTIDE SEQUENCE</scope>
    <source>
        <strain evidence="2">RS5133</strain>
    </source>
</reference>
<dbReference type="EMBL" id="BTSY01000006">
    <property type="protein sequence ID" value="GMT32866.1"/>
    <property type="molecule type" value="Genomic_DNA"/>
</dbReference>
<protein>
    <submittedName>
        <fullName evidence="2">Uncharacterized protein</fullName>
    </submittedName>
</protein>
<proteinExistence type="predicted"/>
<accession>A0AAV5WKS2</accession>